<gene>
    <name evidence="1" type="ORF">BC938DRAFT_480390</name>
</gene>
<dbReference type="Proteomes" id="UP000274822">
    <property type="component" value="Unassembled WGS sequence"/>
</dbReference>
<sequence length="139" mass="15676">MRSGSLERTVEFIVKLENRGPRMEEWNDNLIYALRARGLNDNVAIDTGPLLNNAGLKDVAAGFEKAPVGWGNKVGDLFGQNTYLAMESTKPILSSVMVVSEEYYDEMVSQAKLEMPKTKPTYDIWWAYGRKPEVDLKTN</sequence>
<accession>A0A433QIP2</accession>
<proteinExistence type="predicted"/>
<name>A0A433QIP2_9FUNG</name>
<evidence type="ECO:0000313" key="2">
    <source>
        <dbReference type="Proteomes" id="UP000274822"/>
    </source>
</evidence>
<reference evidence="1 2" key="1">
    <citation type="journal article" date="2018" name="New Phytol.">
        <title>Phylogenomics of Endogonaceae and evolution of mycorrhizas within Mucoromycota.</title>
        <authorList>
            <person name="Chang Y."/>
            <person name="Desiro A."/>
            <person name="Na H."/>
            <person name="Sandor L."/>
            <person name="Lipzen A."/>
            <person name="Clum A."/>
            <person name="Barry K."/>
            <person name="Grigoriev I.V."/>
            <person name="Martin F.M."/>
            <person name="Stajich J.E."/>
            <person name="Smith M.E."/>
            <person name="Bonito G."/>
            <person name="Spatafora J.W."/>
        </authorList>
    </citation>
    <scope>NUCLEOTIDE SEQUENCE [LARGE SCALE GENOMIC DNA]</scope>
    <source>
        <strain evidence="1 2">AD002</strain>
    </source>
</reference>
<protein>
    <submittedName>
        <fullName evidence="1">Uncharacterized protein</fullName>
    </submittedName>
</protein>
<keyword evidence="2" id="KW-1185">Reference proteome</keyword>
<dbReference type="AlphaFoldDB" id="A0A433QIP2"/>
<dbReference type="EMBL" id="RBNJ01004851">
    <property type="protein sequence ID" value="RUS29665.1"/>
    <property type="molecule type" value="Genomic_DNA"/>
</dbReference>
<organism evidence="1 2">
    <name type="scientific">Jimgerdemannia flammicorona</name>
    <dbReference type="NCBI Taxonomy" id="994334"/>
    <lineage>
        <taxon>Eukaryota</taxon>
        <taxon>Fungi</taxon>
        <taxon>Fungi incertae sedis</taxon>
        <taxon>Mucoromycota</taxon>
        <taxon>Mucoromycotina</taxon>
        <taxon>Endogonomycetes</taxon>
        <taxon>Endogonales</taxon>
        <taxon>Endogonaceae</taxon>
        <taxon>Jimgerdemannia</taxon>
    </lineage>
</organism>
<comment type="caution">
    <text evidence="1">The sequence shown here is derived from an EMBL/GenBank/DDBJ whole genome shotgun (WGS) entry which is preliminary data.</text>
</comment>
<evidence type="ECO:0000313" key="1">
    <source>
        <dbReference type="EMBL" id="RUS29665.1"/>
    </source>
</evidence>